<protein>
    <submittedName>
        <fullName evidence="1">Methylase</fullName>
    </submittedName>
</protein>
<evidence type="ECO:0000313" key="1">
    <source>
        <dbReference type="EMBL" id="RAP75530.1"/>
    </source>
</evidence>
<dbReference type="OrthoDB" id="9787807at2"/>
<keyword evidence="1" id="KW-0489">Methyltransferase</keyword>
<dbReference type="Gene3D" id="3.40.50.150">
    <property type="entry name" value="Vaccinia Virus protein VP39"/>
    <property type="match status" value="1"/>
</dbReference>
<dbReference type="AlphaFoldDB" id="A0A328TYR8"/>
<dbReference type="InterPro" id="IPR029063">
    <property type="entry name" value="SAM-dependent_MTases_sf"/>
</dbReference>
<reference evidence="1 2" key="1">
    <citation type="submission" date="2018-06" db="EMBL/GenBank/DDBJ databases">
        <title>Paenibacillus montanisoli sp. nov., isolated from mountain area soil.</title>
        <authorList>
            <person name="Wu M."/>
        </authorList>
    </citation>
    <scope>NUCLEOTIDE SEQUENCE [LARGE SCALE GENOMIC DNA]</scope>
    <source>
        <strain evidence="1 2">RA17</strain>
    </source>
</reference>
<dbReference type="GO" id="GO:0008168">
    <property type="term" value="F:methyltransferase activity"/>
    <property type="evidence" value="ECO:0007669"/>
    <property type="project" value="UniProtKB-KW"/>
</dbReference>
<keyword evidence="1" id="KW-0808">Transferase</keyword>
<gene>
    <name evidence="1" type="ORF">DL346_19535</name>
</gene>
<keyword evidence="2" id="KW-1185">Reference proteome</keyword>
<name>A0A328TYR8_9BACL</name>
<dbReference type="SUPFAM" id="SSF53335">
    <property type="entry name" value="S-adenosyl-L-methionine-dependent methyltransferases"/>
    <property type="match status" value="1"/>
</dbReference>
<accession>A0A328TYR8</accession>
<comment type="caution">
    <text evidence="1">The sequence shown here is derived from an EMBL/GenBank/DDBJ whole genome shotgun (WGS) entry which is preliminary data.</text>
</comment>
<sequence length="243" mass="27603">MRREEERMSMSTGYPQVGVAVTCRSFEEYMLMFDLNEKDLAAAGSFLDIAGGASSFTADAHARGLDAHAVDPRYGLEPDRLIQEANEEIGVSAAKLAQVSDRYDFSYYGDLERHRAGREASLAKFTAHYSQADIRMRFYKDGRLPNLPFDKDQFGLVLCSHFLFLYEEQFDYSFHLAAVLEMMRICRPGGSVRIYPIMSLKWKPYSYLEELQAAIRAEGAETGYFRSKLPFFPGSELGLFVNL</sequence>
<proteinExistence type="predicted"/>
<dbReference type="GO" id="GO:0032259">
    <property type="term" value="P:methylation"/>
    <property type="evidence" value="ECO:0007669"/>
    <property type="project" value="UniProtKB-KW"/>
</dbReference>
<dbReference type="Proteomes" id="UP000249260">
    <property type="component" value="Unassembled WGS sequence"/>
</dbReference>
<evidence type="ECO:0000313" key="2">
    <source>
        <dbReference type="Proteomes" id="UP000249260"/>
    </source>
</evidence>
<dbReference type="EMBL" id="QLUW01000003">
    <property type="protein sequence ID" value="RAP75530.1"/>
    <property type="molecule type" value="Genomic_DNA"/>
</dbReference>
<organism evidence="1 2">
    <name type="scientific">Paenibacillus montanisoli</name>
    <dbReference type="NCBI Taxonomy" id="2081970"/>
    <lineage>
        <taxon>Bacteria</taxon>
        <taxon>Bacillati</taxon>
        <taxon>Bacillota</taxon>
        <taxon>Bacilli</taxon>
        <taxon>Bacillales</taxon>
        <taxon>Paenibacillaceae</taxon>
        <taxon>Paenibacillus</taxon>
    </lineage>
</organism>